<reference evidence="1 2" key="1">
    <citation type="submission" date="2018-05" db="EMBL/GenBank/DDBJ databases">
        <title>Genomic Encyclopedia of Type Strains, Phase IV (KMG-IV): sequencing the most valuable type-strain genomes for metagenomic binning, comparative biology and taxonomic classification.</title>
        <authorList>
            <person name="Goeker M."/>
        </authorList>
    </citation>
    <scope>NUCLEOTIDE SEQUENCE [LARGE SCALE GENOMIC DNA]</scope>
    <source>
        <strain evidence="1 2">DSM 44704</strain>
    </source>
</reference>
<dbReference type="AlphaFoldDB" id="A0A318K9V5"/>
<name>A0A318K9V5_9NOCA</name>
<proteinExistence type="predicted"/>
<dbReference type="RefSeq" id="WP_040741987.1">
    <property type="nucleotide sequence ID" value="NZ_QJKF01000032.1"/>
</dbReference>
<dbReference type="OrthoDB" id="4556817at2"/>
<comment type="caution">
    <text evidence="1">The sequence shown here is derived from an EMBL/GenBank/DDBJ whole genome shotgun (WGS) entry which is preliminary data.</text>
</comment>
<keyword evidence="2" id="KW-1185">Reference proteome</keyword>
<sequence>MIYSATLPAQAAGGADTTTLAGVYSPAFYSGDTVTDVQLVAPPGYPTIAGAATNNTTISVRQLRNGVVLQTFASLTMVSGINLAPEMPVTVPLTSQPVLRAGDVLDVRLHQNGSGQAIASGLYLSIFVS</sequence>
<organism evidence="1 2">
    <name type="scientific">Nocardia tenerifensis</name>
    <dbReference type="NCBI Taxonomy" id="228006"/>
    <lineage>
        <taxon>Bacteria</taxon>
        <taxon>Bacillati</taxon>
        <taxon>Actinomycetota</taxon>
        <taxon>Actinomycetes</taxon>
        <taxon>Mycobacteriales</taxon>
        <taxon>Nocardiaceae</taxon>
        <taxon>Nocardia</taxon>
    </lineage>
</organism>
<gene>
    <name evidence="1" type="ORF">DFR70_13220</name>
</gene>
<evidence type="ECO:0000313" key="2">
    <source>
        <dbReference type="Proteomes" id="UP000247569"/>
    </source>
</evidence>
<accession>A0A318K9V5</accession>
<evidence type="ECO:0000313" key="1">
    <source>
        <dbReference type="EMBL" id="PXX52635.1"/>
    </source>
</evidence>
<dbReference type="EMBL" id="QJKF01000032">
    <property type="protein sequence ID" value="PXX52635.1"/>
    <property type="molecule type" value="Genomic_DNA"/>
</dbReference>
<dbReference type="Proteomes" id="UP000247569">
    <property type="component" value="Unassembled WGS sequence"/>
</dbReference>
<protein>
    <submittedName>
        <fullName evidence="1">Uncharacterized protein</fullName>
    </submittedName>
</protein>